<protein>
    <recommendedName>
        <fullName evidence="1">N,N-dimethylformamidase beta subunit-like C-terminal domain-containing protein</fullName>
    </recommendedName>
</protein>
<sequence length="553" mass="61862">MDDTVASAISRGRRPGGEQQVEFVSGISSGAKRIWVERPDPDGAAGAWCYTDRRSYRPGDQVSMFVSSTEPRVQVDITIDDGRNRQVLDTTINTRFQSVPDAAYRDGCGWDVSLTYGIPWDADPGAYLVTLSCVDSRRVLGHHLFVVRPLAPRKSAIALVLSTATWTAYNDWGGASHYYGIHPASVRGRSPELSTQRPWARGQIWVPPGAPRIVNERRPDRPLPPRYESAEWAYLHGFSKYYASTGWATYERHFVHWAERHGYVVDLLTQDDLHFDDDPLGGYRCAVFVGHDEYWTDHMRRAVDAFVDDGGNIARFAGNFMWQIRLDRGGERQIAHKYDARETDPLRTVDRSAVTTAWEDSWVGYPGAKTFGVNALRGMYAGFGAMAPRAARGFVTFRPRHWAFAGTGLGYADMFGDESNVFGFEMDGVEYQFVDGLPEPTHADGAPAGLQILAMNWATSAEDGLDEYRDDFMLGDADAQFRAHVTEQTDAAGQDRARRTSGMVVYFERGSGRVFTAATCEWVCGLMKRDYYIETVTHNVLREFLAESADATP</sequence>
<dbReference type="Pfam" id="PF20254">
    <property type="entry name" value="DMFA2_C"/>
    <property type="match status" value="1"/>
</dbReference>
<accession>A0ABU3WW50</accession>
<keyword evidence="3" id="KW-1185">Reference proteome</keyword>
<evidence type="ECO:0000259" key="1">
    <source>
        <dbReference type="Pfam" id="PF20254"/>
    </source>
</evidence>
<reference evidence="2 3" key="1">
    <citation type="submission" date="2019-10" db="EMBL/GenBank/DDBJ databases">
        <title>Draft Genome Assembly of Rhodococcus zopfii DSM44189.</title>
        <authorList>
            <person name="Sutton J.M."/>
            <person name="Akob D.M."/>
            <person name="Bushman T.J."/>
        </authorList>
    </citation>
    <scope>NUCLEOTIDE SEQUENCE [LARGE SCALE GENOMIC DNA]</scope>
    <source>
        <strain evidence="2 3">DSM 44189</strain>
    </source>
</reference>
<proteinExistence type="predicted"/>
<comment type="caution">
    <text evidence="2">The sequence shown here is derived from an EMBL/GenBank/DDBJ whole genome shotgun (WGS) entry which is preliminary data.</text>
</comment>
<gene>
    <name evidence="2" type="ORF">F8M49_25950</name>
</gene>
<organism evidence="2 3">
    <name type="scientific">Rhodococcus zopfii</name>
    <dbReference type="NCBI Taxonomy" id="43772"/>
    <lineage>
        <taxon>Bacteria</taxon>
        <taxon>Bacillati</taxon>
        <taxon>Actinomycetota</taxon>
        <taxon>Actinomycetes</taxon>
        <taxon>Mycobacteriales</taxon>
        <taxon>Nocardiaceae</taxon>
        <taxon>Rhodococcus</taxon>
    </lineage>
</organism>
<dbReference type="Proteomes" id="UP001275440">
    <property type="component" value="Unassembled WGS sequence"/>
</dbReference>
<feature type="domain" description="N,N-dimethylformamidase beta subunit-like C-terminal" evidence="1">
    <location>
        <begin position="100"/>
        <end position="527"/>
    </location>
</feature>
<evidence type="ECO:0000313" key="3">
    <source>
        <dbReference type="Proteomes" id="UP001275440"/>
    </source>
</evidence>
<dbReference type="EMBL" id="WBMO01000005">
    <property type="protein sequence ID" value="MDV2477982.1"/>
    <property type="molecule type" value="Genomic_DNA"/>
</dbReference>
<name>A0ABU3WW50_9NOCA</name>
<evidence type="ECO:0000313" key="2">
    <source>
        <dbReference type="EMBL" id="MDV2477982.1"/>
    </source>
</evidence>
<dbReference type="InterPro" id="IPR046540">
    <property type="entry name" value="DMFA2_C"/>
</dbReference>